<evidence type="ECO:0000256" key="7">
    <source>
        <dbReference type="ARBA" id="ARBA00022737"/>
    </source>
</evidence>
<dbReference type="PANTHER" id="PTHR45627:SF16">
    <property type="entry name" value="ADENYLATE CYCLASE"/>
    <property type="match status" value="1"/>
</dbReference>
<evidence type="ECO:0000256" key="8">
    <source>
        <dbReference type="ARBA" id="ARBA00022741"/>
    </source>
</evidence>
<dbReference type="EMBL" id="OA884280">
    <property type="protein sequence ID" value="CAD7280551.1"/>
    <property type="molecule type" value="Genomic_DNA"/>
</dbReference>
<dbReference type="InterPro" id="IPR009398">
    <property type="entry name" value="Adcy_conserved_dom"/>
</dbReference>
<sequence>MDTGRLKTRQNVGTPKTTPVGDVTTKQLLRSRHRFSREHFLLPCSLFDKLAAEHNCLRIKLLGDCYYCVSGLPEPHPNHAHCCVEMGLDMIEAIGLVREVTGVNVNMRVGIHSGRVHCGVLGLRKWQFDVWSNDVTLANHMESGGIPGRIHITKETYQYLGHDYRVEEGNGASRNSYLRDHNIQTFLIVNDQEFRDHHARKTAALAVNGNFSKEGKIRRQRMQGHIHSRLGYGDEENDFSKRPEAEVNEYLSRAIDARSIDQLRTQHCKPLLLMFKNHKVEAKSPVESLEIISDAIFDPFRTTFKFRRRTSLPLISVLLGGGIMTLVSALLVLGELIPAMPAPLAKISSVICTNRTLSAILAALCICASFAVAVLPRLIEFLESGGRCSLRGLRQPQSILVGGVDDGSSGTTFSGWRNASSTPTVTSTDDELWGALPASSVEAGFVSFSSNRSHGVAEIWNCPYSDYTMLSLLLVMVSCSVYQLMTTITKMAILGILTFGYVSYILVISITHFDEAEVHLPWNDGTTKETAMSRANTEPEIIICRVQTPALTSTYPTIAIIFVFLLAVLIHGGQTESISRLDFLWKLQATEENEEMEKLRAYNRKLLANILPEHVTEHFMTERRPDDLYHEQCECVCIVFASIPNFSEFYVELEANNEGVECLRLLNEIIADFDDILSEDQFRCIEKIKTIGSTYMAASGLTKSTCDMQDFSHVTAAADYALRLKDQLEYVNQHSFNNFKIRVGISMGPVVAGVIGARKPQYDIWGNAVNVASRMESTGVPDRIQTTQEVFQILAKRGYPMSCRGSIQVKGKGEMITYFLNGKRAELSRKTSQQSNMNSGHKHGTGTLSPVESVVSTASIVAGSMPNVDAAQREALARNNSASSGVGAAAAAAAAARPPRVVPTAAAGDTTGATESDPLIMPKSSSRDRVSSFPRNRSAQIFVTRSTSVSVTRCALECYECDQESCSPYGIKRTCDTPHCVEAYKDDTKEVLVSRGCGTGPGIGCQTEGETYFCYCGRDLCNRRLAKVFTSAAPDQNQRGSIWLLLVCITMTWTLILLSRGPVTVVLRR</sequence>
<reference evidence="20" key="1">
    <citation type="submission" date="2020-11" db="EMBL/GenBank/DDBJ databases">
        <authorList>
            <person name="Tran Van P."/>
        </authorList>
    </citation>
    <scope>NUCLEOTIDE SEQUENCE</scope>
</reference>
<feature type="transmembrane region" description="Helical" evidence="18">
    <location>
        <begin position="467"/>
        <end position="485"/>
    </location>
</feature>
<evidence type="ECO:0000256" key="13">
    <source>
        <dbReference type="ARBA" id="ARBA00023136"/>
    </source>
</evidence>
<feature type="region of interest" description="Disordered" evidence="17">
    <location>
        <begin position="901"/>
        <end position="932"/>
    </location>
</feature>
<comment type="similarity">
    <text evidence="16">Belongs to the adenylyl cyclase class-4/guanylyl cyclase family.</text>
</comment>
<evidence type="ECO:0000256" key="11">
    <source>
        <dbReference type="ARBA" id="ARBA00022989"/>
    </source>
</evidence>
<keyword evidence="9" id="KW-0067">ATP-binding</keyword>
<keyword evidence="21" id="KW-1185">Reference proteome</keyword>
<dbReference type="FunFam" id="3.30.70.1230:FF:000116">
    <property type="entry name" value="Uncharacterized protein"/>
    <property type="match status" value="1"/>
</dbReference>
<dbReference type="SUPFAM" id="SSF55073">
    <property type="entry name" value="Nucleotide cyclase"/>
    <property type="match status" value="2"/>
</dbReference>
<dbReference type="GO" id="GO:0005886">
    <property type="term" value="C:plasma membrane"/>
    <property type="evidence" value="ECO:0007669"/>
    <property type="project" value="InterPro"/>
</dbReference>
<evidence type="ECO:0000256" key="1">
    <source>
        <dbReference type="ARBA" id="ARBA00001593"/>
    </source>
</evidence>
<keyword evidence="10" id="KW-0460">Magnesium</keyword>
<evidence type="ECO:0000256" key="10">
    <source>
        <dbReference type="ARBA" id="ARBA00022842"/>
    </source>
</evidence>
<feature type="region of interest" description="Disordered" evidence="17">
    <location>
        <begin position="827"/>
        <end position="849"/>
    </location>
</feature>
<evidence type="ECO:0000256" key="15">
    <source>
        <dbReference type="ARBA" id="ARBA00023239"/>
    </source>
</evidence>
<feature type="transmembrane region" description="Helical" evidence="18">
    <location>
        <begin position="555"/>
        <end position="573"/>
    </location>
</feature>
<dbReference type="GO" id="GO:0006171">
    <property type="term" value="P:cAMP biosynthetic process"/>
    <property type="evidence" value="ECO:0007669"/>
    <property type="project" value="UniProtKB-KW"/>
</dbReference>
<dbReference type="InterPro" id="IPR029787">
    <property type="entry name" value="Nucleotide_cyclase"/>
</dbReference>
<evidence type="ECO:0000256" key="9">
    <source>
        <dbReference type="ARBA" id="ARBA00022840"/>
    </source>
</evidence>
<accession>A0A7R9BS57</accession>
<comment type="subcellular location">
    <subcellularLocation>
        <location evidence="3">Membrane</location>
        <topology evidence="3">Multi-pass membrane protein</topology>
    </subcellularLocation>
</comment>
<feature type="transmembrane region" description="Helical" evidence="18">
    <location>
        <begin position="491"/>
        <end position="513"/>
    </location>
</feature>
<evidence type="ECO:0000256" key="12">
    <source>
        <dbReference type="ARBA" id="ARBA00022998"/>
    </source>
</evidence>
<dbReference type="CDD" id="cd07302">
    <property type="entry name" value="CHD"/>
    <property type="match status" value="2"/>
</dbReference>
<dbReference type="SMART" id="SM00044">
    <property type="entry name" value="CYCc"/>
    <property type="match status" value="2"/>
</dbReference>
<keyword evidence="14" id="KW-0325">Glycoprotein</keyword>
<dbReference type="EMBL" id="CAJPEX010002243">
    <property type="protein sequence ID" value="CAG0920703.1"/>
    <property type="molecule type" value="Genomic_DNA"/>
</dbReference>
<keyword evidence="12" id="KW-0115">cAMP biosynthesis</keyword>
<dbReference type="Pfam" id="PF06327">
    <property type="entry name" value="Adcy_cons_dom"/>
    <property type="match status" value="1"/>
</dbReference>
<evidence type="ECO:0000256" key="16">
    <source>
        <dbReference type="RuleBase" id="RU000405"/>
    </source>
</evidence>
<feature type="transmembrane region" description="Helical" evidence="18">
    <location>
        <begin position="314"/>
        <end position="337"/>
    </location>
</feature>
<keyword evidence="7" id="KW-0677">Repeat</keyword>
<dbReference type="GO" id="GO:0007189">
    <property type="term" value="P:adenylate cyclase-activating G protein-coupled receptor signaling pathway"/>
    <property type="evidence" value="ECO:0007669"/>
    <property type="project" value="TreeGrafter"/>
</dbReference>
<feature type="transmembrane region" description="Helical" evidence="18">
    <location>
        <begin position="1040"/>
        <end position="1059"/>
    </location>
</feature>
<dbReference type="FunFam" id="3.30.70.1230:FF:000001">
    <property type="entry name" value="Adenylate cyclase"/>
    <property type="match status" value="1"/>
</dbReference>
<comment type="catalytic activity">
    <reaction evidence="1">
        <text>ATP = 3',5'-cyclic AMP + diphosphate</text>
        <dbReference type="Rhea" id="RHEA:15389"/>
        <dbReference type="ChEBI" id="CHEBI:30616"/>
        <dbReference type="ChEBI" id="CHEBI:33019"/>
        <dbReference type="ChEBI" id="CHEBI:58165"/>
        <dbReference type="EC" id="4.6.1.1"/>
    </reaction>
</comment>
<dbReference type="PROSITE" id="PS50125">
    <property type="entry name" value="GUANYLATE_CYCLASE_2"/>
    <property type="match status" value="2"/>
</dbReference>
<evidence type="ECO:0000259" key="19">
    <source>
        <dbReference type="PROSITE" id="PS50125"/>
    </source>
</evidence>
<feature type="transmembrane region" description="Helical" evidence="18">
    <location>
        <begin position="357"/>
        <end position="379"/>
    </location>
</feature>
<name>A0A7R9BS57_9CRUS</name>
<feature type="domain" description="Guanylate cyclase" evidence="19">
    <location>
        <begin position="637"/>
        <end position="776"/>
    </location>
</feature>
<evidence type="ECO:0000256" key="3">
    <source>
        <dbReference type="ARBA" id="ARBA00004141"/>
    </source>
</evidence>
<keyword evidence="11 18" id="KW-1133">Transmembrane helix</keyword>
<evidence type="ECO:0000313" key="20">
    <source>
        <dbReference type="EMBL" id="CAD7280551.1"/>
    </source>
</evidence>
<dbReference type="AlphaFoldDB" id="A0A7R9BS57"/>
<dbReference type="Pfam" id="PF00211">
    <property type="entry name" value="Guanylate_cyc"/>
    <property type="match status" value="2"/>
</dbReference>
<protein>
    <recommendedName>
        <fullName evidence="4">adenylate cyclase</fullName>
        <ecNumber evidence="4">4.6.1.1</ecNumber>
    </recommendedName>
</protein>
<evidence type="ECO:0000256" key="6">
    <source>
        <dbReference type="ARBA" id="ARBA00022723"/>
    </source>
</evidence>
<dbReference type="InterPro" id="IPR001054">
    <property type="entry name" value="A/G_cyclase"/>
</dbReference>
<keyword evidence="15 16" id="KW-0456">Lyase</keyword>
<keyword evidence="13 18" id="KW-0472">Membrane</keyword>
<proteinExistence type="inferred from homology"/>
<comment type="cofactor">
    <cofactor evidence="2">
        <name>Mg(2+)</name>
        <dbReference type="ChEBI" id="CHEBI:18420"/>
    </cofactor>
</comment>
<dbReference type="GO" id="GO:0005524">
    <property type="term" value="F:ATP binding"/>
    <property type="evidence" value="ECO:0007669"/>
    <property type="project" value="UniProtKB-KW"/>
</dbReference>
<evidence type="ECO:0000256" key="17">
    <source>
        <dbReference type="SAM" id="MobiDB-lite"/>
    </source>
</evidence>
<keyword evidence="6" id="KW-0479">Metal-binding</keyword>
<keyword evidence="5 18" id="KW-0812">Transmembrane</keyword>
<dbReference type="InterPro" id="IPR018297">
    <property type="entry name" value="A/G_cyclase_CS"/>
</dbReference>
<feature type="domain" description="Guanylate cyclase" evidence="19">
    <location>
        <begin position="45"/>
        <end position="142"/>
    </location>
</feature>
<evidence type="ECO:0000256" key="2">
    <source>
        <dbReference type="ARBA" id="ARBA00001946"/>
    </source>
</evidence>
<dbReference type="OrthoDB" id="2107370at2759"/>
<dbReference type="CDD" id="cd00117">
    <property type="entry name" value="TFP"/>
    <property type="match status" value="1"/>
</dbReference>
<feature type="compositionally biased region" description="Polar residues" evidence="17">
    <location>
        <begin position="830"/>
        <end position="839"/>
    </location>
</feature>
<dbReference type="Proteomes" id="UP000678499">
    <property type="component" value="Unassembled WGS sequence"/>
</dbReference>
<evidence type="ECO:0000256" key="14">
    <source>
        <dbReference type="ARBA" id="ARBA00023180"/>
    </source>
</evidence>
<evidence type="ECO:0000256" key="18">
    <source>
        <dbReference type="SAM" id="Phobius"/>
    </source>
</evidence>
<feature type="region of interest" description="Disordered" evidence="17">
    <location>
        <begin position="1"/>
        <end position="21"/>
    </location>
</feature>
<dbReference type="PROSITE" id="PS00452">
    <property type="entry name" value="GUANYLATE_CYCLASE_1"/>
    <property type="match status" value="2"/>
</dbReference>
<evidence type="ECO:0000256" key="5">
    <source>
        <dbReference type="ARBA" id="ARBA00022692"/>
    </source>
</evidence>
<evidence type="ECO:0000256" key="4">
    <source>
        <dbReference type="ARBA" id="ARBA00012201"/>
    </source>
</evidence>
<dbReference type="GO" id="GO:0004016">
    <property type="term" value="F:adenylate cyclase activity"/>
    <property type="evidence" value="ECO:0007669"/>
    <property type="project" value="UniProtKB-EC"/>
</dbReference>
<dbReference type="Gene3D" id="3.30.70.1230">
    <property type="entry name" value="Nucleotide cyclase"/>
    <property type="match status" value="2"/>
</dbReference>
<dbReference type="GO" id="GO:0035556">
    <property type="term" value="P:intracellular signal transduction"/>
    <property type="evidence" value="ECO:0007669"/>
    <property type="project" value="InterPro"/>
</dbReference>
<dbReference type="EC" id="4.6.1.1" evidence="4"/>
<dbReference type="GO" id="GO:0046872">
    <property type="term" value="F:metal ion binding"/>
    <property type="evidence" value="ECO:0007669"/>
    <property type="project" value="UniProtKB-KW"/>
</dbReference>
<feature type="compositionally biased region" description="Low complexity" evidence="17">
    <location>
        <begin position="901"/>
        <end position="914"/>
    </location>
</feature>
<evidence type="ECO:0000313" key="21">
    <source>
        <dbReference type="Proteomes" id="UP000678499"/>
    </source>
</evidence>
<gene>
    <name evidence="20" type="ORF">NMOB1V02_LOCUS8210</name>
</gene>
<keyword evidence="8" id="KW-0547">Nucleotide-binding</keyword>
<organism evidence="20">
    <name type="scientific">Notodromas monacha</name>
    <dbReference type="NCBI Taxonomy" id="399045"/>
    <lineage>
        <taxon>Eukaryota</taxon>
        <taxon>Metazoa</taxon>
        <taxon>Ecdysozoa</taxon>
        <taxon>Arthropoda</taxon>
        <taxon>Crustacea</taxon>
        <taxon>Oligostraca</taxon>
        <taxon>Ostracoda</taxon>
        <taxon>Podocopa</taxon>
        <taxon>Podocopida</taxon>
        <taxon>Cypridocopina</taxon>
        <taxon>Cypridoidea</taxon>
        <taxon>Cyprididae</taxon>
        <taxon>Notodromas</taxon>
    </lineage>
</organism>
<dbReference type="PANTHER" id="PTHR45627">
    <property type="entry name" value="ADENYLATE CYCLASE TYPE 1"/>
    <property type="match status" value="1"/>
</dbReference>